<protein>
    <submittedName>
        <fullName evidence="1">Uncharacterized protein</fullName>
    </submittedName>
</protein>
<evidence type="ECO:0000313" key="1">
    <source>
        <dbReference type="EMBL" id="PWA61562.1"/>
    </source>
</evidence>
<gene>
    <name evidence="1" type="ORF">CTI12_AA370290</name>
</gene>
<dbReference type="EMBL" id="PKPP01005076">
    <property type="protein sequence ID" value="PWA61562.1"/>
    <property type="molecule type" value="Genomic_DNA"/>
</dbReference>
<comment type="caution">
    <text evidence="1">The sequence shown here is derived from an EMBL/GenBank/DDBJ whole genome shotgun (WGS) entry which is preliminary data.</text>
</comment>
<keyword evidence="2" id="KW-1185">Reference proteome</keyword>
<dbReference type="PANTHER" id="PTHR47269:SF1">
    <property type="entry name" value="PEPTIDYL-PROLYL CIS-TRANS ISOMERASE CYP21-4"/>
    <property type="match status" value="1"/>
</dbReference>
<sequence length="135" mass="15631">MVFELIDLFDVFKVRGYPEWLRLKTYGSSSDAANTITDVLRKRLPDRIWPDSHREAFMLGTSNTKHEKGGFDIFNTTTPIPDLNAKFKLWMVLEIVSGQRNRGFSHVEHNTNLIGHAWRMHSEIRTMKLIDTALA</sequence>
<organism evidence="1 2">
    <name type="scientific">Artemisia annua</name>
    <name type="common">Sweet wormwood</name>
    <dbReference type="NCBI Taxonomy" id="35608"/>
    <lineage>
        <taxon>Eukaryota</taxon>
        <taxon>Viridiplantae</taxon>
        <taxon>Streptophyta</taxon>
        <taxon>Embryophyta</taxon>
        <taxon>Tracheophyta</taxon>
        <taxon>Spermatophyta</taxon>
        <taxon>Magnoliopsida</taxon>
        <taxon>eudicotyledons</taxon>
        <taxon>Gunneridae</taxon>
        <taxon>Pentapetalae</taxon>
        <taxon>asterids</taxon>
        <taxon>campanulids</taxon>
        <taxon>Asterales</taxon>
        <taxon>Asteraceae</taxon>
        <taxon>Asteroideae</taxon>
        <taxon>Anthemideae</taxon>
        <taxon>Artemisiinae</taxon>
        <taxon>Artemisia</taxon>
    </lineage>
</organism>
<reference evidence="1 2" key="1">
    <citation type="journal article" date="2018" name="Mol. Plant">
        <title>The genome of Artemisia annua provides insight into the evolution of Asteraceae family and artemisinin biosynthesis.</title>
        <authorList>
            <person name="Shen Q."/>
            <person name="Zhang L."/>
            <person name="Liao Z."/>
            <person name="Wang S."/>
            <person name="Yan T."/>
            <person name="Shi P."/>
            <person name="Liu M."/>
            <person name="Fu X."/>
            <person name="Pan Q."/>
            <person name="Wang Y."/>
            <person name="Lv Z."/>
            <person name="Lu X."/>
            <person name="Zhang F."/>
            <person name="Jiang W."/>
            <person name="Ma Y."/>
            <person name="Chen M."/>
            <person name="Hao X."/>
            <person name="Li L."/>
            <person name="Tang Y."/>
            <person name="Lv G."/>
            <person name="Zhou Y."/>
            <person name="Sun X."/>
            <person name="Brodelius P.E."/>
            <person name="Rose J.K.C."/>
            <person name="Tang K."/>
        </authorList>
    </citation>
    <scope>NUCLEOTIDE SEQUENCE [LARGE SCALE GENOMIC DNA]</scope>
    <source>
        <strain evidence="2">cv. Huhao1</strain>
        <tissue evidence="1">Leaf</tissue>
    </source>
</reference>
<evidence type="ECO:0000313" key="2">
    <source>
        <dbReference type="Proteomes" id="UP000245207"/>
    </source>
</evidence>
<dbReference type="Proteomes" id="UP000245207">
    <property type="component" value="Unassembled WGS sequence"/>
</dbReference>
<dbReference type="AlphaFoldDB" id="A0A2U1MK27"/>
<name>A0A2U1MK27_ARTAN</name>
<dbReference type="PANTHER" id="PTHR47269">
    <property type="entry name" value="PEPTIDYL-PROLYL CIS-TRANS ISOMERASE CYP21-4"/>
    <property type="match status" value="1"/>
</dbReference>
<proteinExistence type="predicted"/>
<dbReference type="OrthoDB" id="271386at2759"/>
<accession>A0A2U1MK27</accession>